<dbReference type="PANTHER" id="PTHR19303">
    <property type="entry name" value="TRANSPOSON"/>
    <property type="match status" value="1"/>
</dbReference>
<dbReference type="SMART" id="SM00674">
    <property type="entry name" value="CENPB"/>
    <property type="match status" value="1"/>
</dbReference>
<keyword evidence="5" id="KW-1185">Reference proteome</keyword>
<dbReference type="SUPFAM" id="SSF46689">
    <property type="entry name" value="Homeodomain-like"/>
    <property type="match status" value="1"/>
</dbReference>
<reference evidence="4 5" key="1">
    <citation type="submission" date="2024-08" db="EMBL/GenBank/DDBJ databases">
        <authorList>
            <person name="Will J Nash"/>
            <person name="Angela Man"/>
            <person name="Seanna McTaggart"/>
            <person name="Kendall Baker"/>
            <person name="Tom Barker"/>
            <person name="Leah Catchpole"/>
            <person name="Alex Durrant"/>
            <person name="Karim Gharbi"/>
            <person name="Naomi Irish"/>
            <person name="Gemy Kaithakottil"/>
            <person name="Debby Ku"/>
            <person name="Aaliyah Providence"/>
            <person name="Felix Shaw"/>
            <person name="David Swarbreck"/>
            <person name="Chris Watkins"/>
            <person name="Ann M. McCartney"/>
            <person name="Giulio Formenti"/>
            <person name="Alice Mouton"/>
            <person name="Noel Vella"/>
            <person name="Bjorn M von Reumont"/>
            <person name="Adriana Vella"/>
            <person name="Wilfried Haerty"/>
        </authorList>
    </citation>
    <scope>NUCLEOTIDE SEQUENCE [LARGE SCALE GENOMIC DNA]</scope>
</reference>
<name>A0ABP1NDG2_XYLVO</name>
<dbReference type="EMBL" id="CAXAJV020001289">
    <property type="protein sequence ID" value="CAL7939040.1"/>
    <property type="molecule type" value="Genomic_DNA"/>
</dbReference>
<comment type="caution">
    <text evidence="4">The sequence shown here is derived from an EMBL/GenBank/DDBJ whole genome shotgun (WGS) entry which is preliminary data.</text>
</comment>
<dbReference type="Gene3D" id="1.10.10.60">
    <property type="entry name" value="Homeodomain-like"/>
    <property type="match status" value="1"/>
</dbReference>
<dbReference type="InterPro" id="IPR050863">
    <property type="entry name" value="CenT-Element_Derived"/>
</dbReference>
<dbReference type="InterPro" id="IPR006600">
    <property type="entry name" value="HTH_CenpB_DNA-bd_dom"/>
</dbReference>
<dbReference type="PROSITE" id="PS51253">
    <property type="entry name" value="HTH_CENPB"/>
    <property type="match status" value="1"/>
</dbReference>
<proteinExistence type="predicted"/>
<protein>
    <recommendedName>
        <fullName evidence="3">HTH CENPB-type domain-containing protein</fullName>
    </recommendedName>
</protein>
<keyword evidence="2" id="KW-0238">DNA-binding</keyword>
<dbReference type="InterPro" id="IPR009057">
    <property type="entry name" value="Homeodomain-like_sf"/>
</dbReference>
<accession>A0ABP1NDG2</accession>
<evidence type="ECO:0000256" key="1">
    <source>
        <dbReference type="ARBA" id="ARBA00004123"/>
    </source>
</evidence>
<sequence>MDKGELMERIAIDLEVGISTISDWKKNRKEIEDFCAKMVSRESLGNRGTIKKAKNVTLDDALYVWYIQVRQNCVSVSGFILRKKAPSLNKKLSGDPTFTASVGWLGRWKACHGIRHALSSESSLEDPVANDSCNRLLLEDNMVIVCLSTQDEEGIQDSFNNRYYQETTGISHFEMAKMLDKLIIYFEQQTDPLKKAPVTVNIYFSTLNLRIAHTWNNPLISINIFSLISRDKIYWCLLQFQD</sequence>
<evidence type="ECO:0000313" key="4">
    <source>
        <dbReference type="EMBL" id="CAL7939040.1"/>
    </source>
</evidence>
<comment type="subcellular location">
    <subcellularLocation>
        <location evidence="1">Nucleus</location>
    </subcellularLocation>
</comment>
<feature type="domain" description="HTH CENPB-type" evidence="3">
    <location>
        <begin position="46"/>
        <end position="118"/>
    </location>
</feature>
<evidence type="ECO:0000313" key="5">
    <source>
        <dbReference type="Proteomes" id="UP001642520"/>
    </source>
</evidence>
<gene>
    <name evidence="4" type="ORF">XYLVIOL_LOCUS3641</name>
</gene>
<dbReference type="Proteomes" id="UP001642520">
    <property type="component" value="Unassembled WGS sequence"/>
</dbReference>
<dbReference type="Pfam" id="PF03221">
    <property type="entry name" value="HTH_Tnp_Tc5"/>
    <property type="match status" value="1"/>
</dbReference>
<evidence type="ECO:0000259" key="3">
    <source>
        <dbReference type="PROSITE" id="PS51253"/>
    </source>
</evidence>
<dbReference type="PANTHER" id="PTHR19303:SF16">
    <property type="entry name" value="JERKY PROTEIN HOMOLOG-LIKE"/>
    <property type="match status" value="1"/>
</dbReference>
<organism evidence="4 5">
    <name type="scientific">Xylocopa violacea</name>
    <name type="common">Violet carpenter bee</name>
    <name type="synonym">Apis violacea</name>
    <dbReference type="NCBI Taxonomy" id="135666"/>
    <lineage>
        <taxon>Eukaryota</taxon>
        <taxon>Metazoa</taxon>
        <taxon>Ecdysozoa</taxon>
        <taxon>Arthropoda</taxon>
        <taxon>Hexapoda</taxon>
        <taxon>Insecta</taxon>
        <taxon>Pterygota</taxon>
        <taxon>Neoptera</taxon>
        <taxon>Endopterygota</taxon>
        <taxon>Hymenoptera</taxon>
        <taxon>Apocrita</taxon>
        <taxon>Aculeata</taxon>
        <taxon>Apoidea</taxon>
        <taxon>Anthophila</taxon>
        <taxon>Apidae</taxon>
        <taxon>Xylocopa</taxon>
        <taxon>Xylocopa</taxon>
    </lineage>
</organism>
<evidence type="ECO:0000256" key="2">
    <source>
        <dbReference type="ARBA" id="ARBA00023125"/>
    </source>
</evidence>